<dbReference type="Proteomes" id="UP000029737">
    <property type="component" value="Unassembled WGS sequence"/>
</dbReference>
<dbReference type="Pfam" id="PF13738">
    <property type="entry name" value="Pyr_redox_3"/>
    <property type="match status" value="1"/>
</dbReference>
<evidence type="ECO:0000256" key="2">
    <source>
        <dbReference type="ARBA" id="ARBA00010139"/>
    </source>
</evidence>
<sequence>MTNEERSLEAELLDPDRLGFDPEELRARYRTERDRRLRPDGASQYIAPTGDFGYYAADPYVEAEPNREPLTDEVEVLIVGAGFGGLLAGARLRQAGFDSIRLLEKGGDVGGTWYWNRYPGVRCDIESYIYLPLLEELGYVPSEKYARGEEIRQHTVNIARRFDLYRDARFQTEVTSASWDESKRRWNVTTDRGDNMAARYVIFSSGPFSRPKLPGIPGIDEFRGHTFHTSRWDYSYTGGDQTGGMHKLADKRVAVIGTGATGIQCVPDLAEDAGHLYVFQRTPSVVDERGNRPTDPEWARNLPPGWHDRRRNDFLAVLGGDRTAEDLVGDRWSDLAHLHNAVADEAGKEELTAEEHELVREIADFHKMNQVRERVKSLVEDEETARALRPWYRYECKRPTFNDEYYPAFNRPNVTLVDTEGRGVERITETGLVSQGVEYEVDCIVLATGFQVGGSHPAASGLPLHGRDGVTLPQHFRNGMRTLHGFTSHGFPNLFCMGPSQNGVAPNFTHVLDDQATHIAAVITESAKRGAAYVEPTPAAEQAWVDEMSAKAGVDRALDECTPGYYNNEGHSSVVRSFYRPDELEFAETLRGWRENGGFTELLVKPGETDGDEPN</sequence>
<comment type="cofactor">
    <cofactor evidence="1">
        <name>FAD</name>
        <dbReference type="ChEBI" id="CHEBI:57692"/>
    </cofactor>
</comment>
<evidence type="ECO:0000313" key="8">
    <source>
        <dbReference type="EMBL" id="ASU80028.1"/>
    </source>
</evidence>
<organism evidence="8 11">
    <name type="scientific">Actinopolyspora erythraea</name>
    <dbReference type="NCBI Taxonomy" id="414996"/>
    <lineage>
        <taxon>Bacteria</taxon>
        <taxon>Bacillati</taxon>
        <taxon>Actinomycetota</taxon>
        <taxon>Actinomycetes</taxon>
        <taxon>Actinopolysporales</taxon>
        <taxon>Actinopolysporaceae</taxon>
        <taxon>Actinopolyspora</taxon>
    </lineage>
</organism>
<dbReference type="KEGG" id="aey:CDG81_19145"/>
<dbReference type="InterPro" id="IPR036188">
    <property type="entry name" value="FAD/NAD-bd_sf"/>
</dbReference>
<keyword evidence="4" id="KW-0274">FAD</keyword>
<evidence type="ECO:0000256" key="7">
    <source>
        <dbReference type="ARBA" id="ARBA00023033"/>
    </source>
</evidence>
<dbReference type="SUPFAM" id="SSF51905">
    <property type="entry name" value="FAD/NAD(P)-binding domain"/>
    <property type="match status" value="1"/>
</dbReference>
<dbReference type="EMBL" id="JPMV01000012">
    <property type="protein sequence ID" value="KGI82244.1"/>
    <property type="molecule type" value="Genomic_DNA"/>
</dbReference>
<evidence type="ECO:0000313" key="9">
    <source>
        <dbReference type="EMBL" id="KGI82244.1"/>
    </source>
</evidence>
<keyword evidence="3" id="KW-0285">Flavoprotein</keyword>
<dbReference type="HOGENOM" id="CLU_006937_8_2_11"/>
<gene>
    <name evidence="8" type="ORF">CDG81_19145</name>
    <name evidence="9" type="ORF">IL38_05765</name>
</gene>
<keyword evidence="6" id="KW-0560">Oxidoreductase</keyword>
<reference evidence="9 10" key="1">
    <citation type="journal article" date="2014" name="PLoS ONE">
        <title>Identification and Characterization of a New Erythromycin Biosynthetic Gene Cluster in Actinopolyspora erythraea YIM90600, a Novel Erythronolide-Producing Halophilic Actinomycete Isolated from Salt Field.</title>
        <authorList>
            <person name="Chen D."/>
            <person name="Feng J."/>
            <person name="Huang L."/>
            <person name="Zhang Q."/>
            <person name="Wu J."/>
            <person name="Zhu X."/>
            <person name="Duan Y."/>
            <person name="Xu Z."/>
        </authorList>
    </citation>
    <scope>NUCLEOTIDE SEQUENCE [LARGE SCALE GENOMIC DNA]</scope>
    <source>
        <strain evidence="9 10">YIM90600</strain>
    </source>
</reference>
<dbReference type="FunFam" id="3.50.50.60:FF:000341">
    <property type="entry name" value="Baeyer-Villiger monooxygenase"/>
    <property type="match status" value="1"/>
</dbReference>
<keyword evidence="10" id="KW-1185">Reference proteome</keyword>
<dbReference type="GO" id="GO:0016709">
    <property type="term" value="F:oxidoreductase activity, acting on paired donors, with incorporation or reduction of molecular oxygen, NAD(P)H as one donor, and incorporation of one atom of oxygen"/>
    <property type="evidence" value="ECO:0007669"/>
    <property type="project" value="UniProtKB-ARBA"/>
</dbReference>
<dbReference type="PANTHER" id="PTHR43098:SF2">
    <property type="entry name" value="FAD-BINDING MONOOXYGENASE AUSB-RELATED"/>
    <property type="match status" value="1"/>
</dbReference>
<evidence type="ECO:0000256" key="4">
    <source>
        <dbReference type="ARBA" id="ARBA00022827"/>
    </source>
</evidence>
<proteinExistence type="inferred from homology"/>
<dbReference type="PANTHER" id="PTHR43098">
    <property type="entry name" value="L-ORNITHINE N(5)-MONOOXYGENASE-RELATED"/>
    <property type="match status" value="1"/>
</dbReference>
<dbReference type="eggNOG" id="COG2072">
    <property type="taxonomic scope" value="Bacteria"/>
</dbReference>
<dbReference type="InterPro" id="IPR050775">
    <property type="entry name" value="FAD-binding_Monooxygenases"/>
</dbReference>
<dbReference type="Gene3D" id="3.50.50.60">
    <property type="entry name" value="FAD/NAD(P)-binding domain"/>
    <property type="match status" value="2"/>
</dbReference>
<dbReference type="Proteomes" id="UP000215043">
    <property type="component" value="Chromosome"/>
</dbReference>
<evidence type="ECO:0000256" key="6">
    <source>
        <dbReference type="ARBA" id="ARBA00023002"/>
    </source>
</evidence>
<protein>
    <submittedName>
        <fullName evidence="8">Monooxygenase</fullName>
    </submittedName>
</protein>
<reference evidence="8 11" key="2">
    <citation type="submission" date="2017-08" db="EMBL/GenBank/DDBJ databases">
        <title>The complete genome sequence of moderately halophilic actinomycete Actinopolyspora erythraea YIM 90600, the producer of novel erythromycin, novel actinopolysporins A-C and tubercidin.</title>
        <authorList>
            <person name="Yin M."/>
            <person name="Tang S."/>
        </authorList>
    </citation>
    <scope>NUCLEOTIDE SEQUENCE [LARGE SCALE GENOMIC DNA]</scope>
    <source>
        <strain evidence="8 11">YIM 90600</strain>
    </source>
</reference>
<dbReference type="EMBL" id="CP022752">
    <property type="protein sequence ID" value="ASU80028.1"/>
    <property type="molecule type" value="Genomic_DNA"/>
</dbReference>
<comment type="similarity">
    <text evidence="2">Belongs to the FAD-binding monooxygenase family.</text>
</comment>
<name>A0A099D882_9ACTN</name>
<dbReference type="AlphaFoldDB" id="A0A099D882"/>
<keyword evidence="5" id="KW-0521">NADP</keyword>
<accession>A0A099D882</accession>
<dbReference type="OrthoDB" id="5168853at2"/>
<evidence type="ECO:0000256" key="3">
    <source>
        <dbReference type="ARBA" id="ARBA00022630"/>
    </source>
</evidence>
<evidence type="ECO:0000313" key="10">
    <source>
        <dbReference type="Proteomes" id="UP000029737"/>
    </source>
</evidence>
<evidence type="ECO:0000256" key="1">
    <source>
        <dbReference type="ARBA" id="ARBA00001974"/>
    </source>
</evidence>
<evidence type="ECO:0000313" key="11">
    <source>
        <dbReference type="Proteomes" id="UP000215043"/>
    </source>
</evidence>
<evidence type="ECO:0000256" key="5">
    <source>
        <dbReference type="ARBA" id="ARBA00022857"/>
    </source>
</evidence>
<dbReference type="RefSeq" id="WP_052427832.1">
    <property type="nucleotide sequence ID" value="NZ_CP022752.1"/>
</dbReference>
<keyword evidence="7 8" id="KW-0503">Monooxygenase</keyword>